<dbReference type="EMBL" id="JBBWUH010000004">
    <property type="protein sequence ID" value="KAK8169915.1"/>
    <property type="molecule type" value="Genomic_DNA"/>
</dbReference>
<feature type="compositionally biased region" description="Low complexity" evidence="1">
    <location>
        <begin position="1"/>
        <end position="11"/>
    </location>
</feature>
<dbReference type="Proteomes" id="UP001456524">
    <property type="component" value="Unassembled WGS sequence"/>
</dbReference>
<name>A0ABR1XWV4_9PEZI</name>
<feature type="compositionally biased region" description="Low complexity" evidence="1">
    <location>
        <begin position="346"/>
        <end position="365"/>
    </location>
</feature>
<feature type="compositionally biased region" description="Low complexity" evidence="1">
    <location>
        <begin position="410"/>
        <end position="425"/>
    </location>
</feature>
<evidence type="ECO:0000256" key="1">
    <source>
        <dbReference type="SAM" id="MobiDB-lite"/>
    </source>
</evidence>
<feature type="region of interest" description="Disordered" evidence="1">
    <location>
        <begin position="336"/>
        <end position="610"/>
    </location>
</feature>
<evidence type="ECO:0000313" key="2">
    <source>
        <dbReference type="EMBL" id="KAK8169915.1"/>
    </source>
</evidence>
<feature type="compositionally biased region" description="Basic residues" evidence="1">
    <location>
        <begin position="32"/>
        <end position="42"/>
    </location>
</feature>
<accession>A0ABR1XWV4</accession>
<dbReference type="PANTHER" id="PTHR42107:SF1">
    <property type="entry name" value="WHIM1 DOMAIN-CONTAINING PROTEIN"/>
    <property type="match status" value="1"/>
</dbReference>
<feature type="compositionally biased region" description="Low complexity" evidence="1">
    <location>
        <begin position="591"/>
        <end position="610"/>
    </location>
</feature>
<feature type="compositionally biased region" description="Polar residues" evidence="1">
    <location>
        <begin position="561"/>
        <end position="573"/>
    </location>
</feature>
<feature type="compositionally biased region" description="Acidic residues" evidence="1">
    <location>
        <begin position="443"/>
        <end position="486"/>
    </location>
</feature>
<comment type="caution">
    <text evidence="2">The sequence shown here is derived from an EMBL/GenBank/DDBJ whole genome shotgun (WGS) entry which is preliminary data.</text>
</comment>
<feature type="compositionally biased region" description="Basic and acidic residues" evidence="1">
    <location>
        <begin position="390"/>
        <end position="405"/>
    </location>
</feature>
<evidence type="ECO:0000313" key="3">
    <source>
        <dbReference type="Proteomes" id="UP001456524"/>
    </source>
</evidence>
<feature type="compositionally biased region" description="Basic and acidic residues" evidence="1">
    <location>
        <begin position="520"/>
        <end position="532"/>
    </location>
</feature>
<evidence type="ECO:0008006" key="4">
    <source>
        <dbReference type="Google" id="ProtNLM"/>
    </source>
</evidence>
<keyword evidence="3" id="KW-1185">Reference proteome</keyword>
<protein>
    <recommendedName>
        <fullName evidence="4">WHIM1 domain-containing protein</fullName>
    </recommendedName>
</protein>
<sequence>MSDSELSSVLSSPPPSDEELQPAVGPLDKFLKKPNGKKRKKGAVADAQPPTSPPTQRKRAPSPPHEETMADNPDIAFIVMFRSRFNDVFPPKCPQLGPQDIERGISDPVPSPQVESLLCALLGLALNRKKPVEKGHYGRALEDAMSTHRSQWPRAWRGVNPLSGGRSFNAMTTPMRLSVMRAIILWSLHGSEAVSTMIKESYKQSRHDDDLNQPLSVQPWGVDGDKRRYWLIEGKDDTSFRLYRESKPGKVNITWWNLAGTIEELRVVAKKLSEEPSQASRRLSERILAAIPRFEATEEKRKRREYRMARKAQFARPEPGFSLYEGRTRGKRMRYTFSEEEEDASDALSTRRSTRRGTPTDSRPTVTASGRQVRSRLGGLYGESLLSGAGERDTPGSADYDRSGTDEPNAFGRSTRAGRAAARNGHVPQRSNRKHIDGYNSIDEMDDDEDEADDWEGGDEEDEYPQLNDEAEDSDGLSEDDFDDEVDGKNKGSLVVTLRIDKLRLAAASSPPPGPSSPARADDVQEKEEKTSPDGFEQAAQPIIKLPSPPASIKTKPETELNGTVEQTATSMTEPKENGAPPQPLGNTSVPQHAPQMQHQAQDAAMTDAP</sequence>
<reference evidence="2 3" key="1">
    <citation type="journal article" date="2022" name="G3 (Bethesda)">
        <title>Enemy or ally: a genomic approach to elucidate the lifestyle of Phyllosticta citrichinaensis.</title>
        <authorList>
            <person name="Buijs V.A."/>
            <person name="Groenewald J.Z."/>
            <person name="Haridas S."/>
            <person name="LaButti K.M."/>
            <person name="Lipzen A."/>
            <person name="Martin F.M."/>
            <person name="Barry K."/>
            <person name="Grigoriev I.V."/>
            <person name="Crous P.W."/>
            <person name="Seidl M.F."/>
        </authorList>
    </citation>
    <scope>NUCLEOTIDE SEQUENCE [LARGE SCALE GENOMIC DNA]</scope>
    <source>
        <strain evidence="2 3">CBS 129764</strain>
    </source>
</reference>
<feature type="region of interest" description="Disordered" evidence="1">
    <location>
        <begin position="1"/>
        <end position="71"/>
    </location>
</feature>
<dbReference type="PANTHER" id="PTHR42107">
    <property type="entry name" value="YALI0D24453P"/>
    <property type="match status" value="1"/>
</dbReference>
<organism evidence="2 3">
    <name type="scientific">Phyllosticta citrichinensis</name>
    <dbReference type="NCBI Taxonomy" id="1130410"/>
    <lineage>
        <taxon>Eukaryota</taxon>
        <taxon>Fungi</taxon>
        <taxon>Dikarya</taxon>
        <taxon>Ascomycota</taxon>
        <taxon>Pezizomycotina</taxon>
        <taxon>Dothideomycetes</taxon>
        <taxon>Dothideomycetes incertae sedis</taxon>
        <taxon>Botryosphaeriales</taxon>
        <taxon>Phyllostictaceae</taxon>
        <taxon>Phyllosticta</taxon>
    </lineage>
</organism>
<gene>
    <name evidence="2" type="ORF">IWX90DRAFT_477331</name>
</gene>
<proteinExistence type="predicted"/>